<keyword evidence="1" id="KW-1133">Transmembrane helix</keyword>
<keyword evidence="1" id="KW-0812">Transmembrane</keyword>
<proteinExistence type="predicted"/>
<evidence type="ECO:0000256" key="1">
    <source>
        <dbReference type="SAM" id="Phobius"/>
    </source>
</evidence>
<reference evidence="2" key="1">
    <citation type="journal article" date="2020" name="mSystems">
        <title>Genome- and Community-Level Interaction Insights into Carbon Utilization and Element Cycling Functions of Hydrothermarchaeota in Hydrothermal Sediment.</title>
        <authorList>
            <person name="Zhou Z."/>
            <person name="Liu Y."/>
            <person name="Xu W."/>
            <person name="Pan J."/>
            <person name="Luo Z.H."/>
            <person name="Li M."/>
        </authorList>
    </citation>
    <scope>NUCLEOTIDE SEQUENCE [LARGE SCALE GENOMIC DNA]</scope>
    <source>
        <strain evidence="2">SpSt-637</strain>
    </source>
</reference>
<name>A0A7C4JJ42_9CREN</name>
<evidence type="ECO:0000313" key="2">
    <source>
        <dbReference type="EMBL" id="HGQ64244.1"/>
    </source>
</evidence>
<protein>
    <submittedName>
        <fullName evidence="2">Uncharacterized protein</fullName>
    </submittedName>
</protein>
<keyword evidence="1" id="KW-0472">Membrane</keyword>
<sequence length="78" mass="8906">MGVDAIIAFPIGYLYDKTKFKSLYITPITTLTITLLLREVFNFVKPPTTLYLALIMLLKTGFTRGYGYCLKRSVNLLH</sequence>
<dbReference type="AlphaFoldDB" id="A0A7C4JJ42"/>
<accession>A0A7C4JJ42</accession>
<gene>
    <name evidence="2" type="ORF">ENU08_03270</name>
</gene>
<feature type="transmembrane region" description="Helical" evidence="1">
    <location>
        <begin position="23"/>
        <end position="44"/>
    </location>
</feature>
<comment type="caution">
    <text evidence="2">The sequence shown here is derived from an EMBL/GenBank/DDBJ whole genome shotgun (WGS) entry which is preliminary data.</text>
</comment>
<organism evidence="2">
    <name type="scientific">Ignisphaera aggregans</name>
    <dbReference type="NCBI Taxonomy" id="334771"/>
    <lineage>
        <taxon>Archaea</taxon>
        <taxon>Thermoproteota</taxon>
        <taxon>Thermoprotei</taxon>
        <taxon>Desulfurococcales</taxon>
        <taxon>Desulfurococcaceae</taxon>
        <taxon>Ignisphaera</taxon>
    </lineage>
</organism>
<dbReference type="EMBL" id="DTBD01000024">
    <property type="protein sequence ID" value="HGQ64244.1"/>
    <property type="molecule type" value="Genomic_DNA"/>
</dbReference>
<feature type="transmembrane region" description="Helical" evidence="1">
    <location>
        <begin position="50"/>
        <end position="70"/>
    </location>
</feature>